<proteinExistence type="predicted"/>
<dbReference type="InterPro" id="IPR029069">
    <property type="entry name" value="HotDog_dom_sf"/>
</dbReference>
<comment type="caution">
    <text evidence="2">The sequence shown here is derived from an EMBL/GenBank/DDBJ whole genome shotgun (WGS) entry which is preliminary data.</text>
</comment>
<evidence type="ECO:0000259" key="1">
    <source>
        <dbReference type="Pfam" id="PF13452"/>
    </source>
</evidence>
<dbReference type="PANTHER" id="PTHR28152">
    <property type="entry name" value="HYDROXYACYL-THIOESTER DEHYDRATASE TYPE 2, MITOCHONDRIAL"/>
    <property type="match status" value="1"/>
</dbReference>
<dbReference type="EMBL" id="JAMD01000014">
    <property type="protein sequence ID" value="KEJ94374.1"/>
    <property type="molecule type" value="Genomic_DNA"/>
</dbReference>
<keyword evidence="3" id="KW-1185">Reference proteome</keyword>
<organism evidence="2 3">
    <name type="scientific">Pseudosulfitobacter pseudonitzschiae</name>
    <dbReference type="NCBI Taxonomy" id="1402135"/>
    <lineage>
        <taxon>Bacteria</taxon>
        <taxon>Pseudomonadati</taxon>
        <taxon>Pseudomonadota</taxon>
        <taxon>Alphaproteobacteria</taxon>
        <taxon>Rhodobacterales</taxon>
        <taxon>Roseobacteraceae</taxon>
        <taxon>Pseudosulfitobacter</taxon>
    </lineage>
</organism>
<dbReference type="GO" id="GO:0019171">
    <property type="term" value="F:(3R)-hydroxyacyl-[acyl-carrier-protein] dehydratase activity"/>
    <property type="evidence" value="ECO:0007669"/>
    <property type="project" value="TreeGrafter"/>
</dbReference>
<reference evidence="2 3" key="1">
    <citation type="submission" date="2014-01" db="EMBL/GenBank/DDBJ databases">
        <title>Sulfitobacter sp. H3 (MCCC 1A00686) Genome Sequencing.</title>
        <authorList>
            <person name="Lai Q."/>
            <person name="Hong Z."/>
        </authorList>
    </citation>
    <scope>NUCLEOTIDE SEQUENCE [LARGE SCALE GENOMIC DNA]</scope>
    <source>
        <strain evidence="2 3">H3</strain>
    </source>
</reference>
<dbReference type="InterPro" id="IPR052741">
    <property type="entry name" value="Mitochondrial_HTD2"/>
</dbReference>
<gene>
    <name evidence="2" type="ORF">SUH3_06835</name>
</gene>
<dbReference type="SUPFAM" id="SSF54637">
    <property type="entry name" value="Thioesterase/thiol ester dehydrase-isomerase"/>
    <property type="match status" value="2"/>
</dbReference>
<dbReference type="Proteomes" id="UP000027746">
    <property type="component" value="Unassembled WGS sequence"/>
</dbReference>
<dbReference type="Gene3D" id="3.10.129.10">
    <property type="entry name" value="Hotdog Thioesterase"/>
    <property type="match status" value="2"/>
</dbReference>
<evidence type="ECO:0000313" key="3">
    <source>
        <dbReference type="Proteomes" id="UP000027746"/>
    </source>
</evidence>
<protein>
    <recommendedName>
        <fullName evidence="1">FAS1-like dehydratase domain-containing protein</fullName>
    </recommendedName>
</protein>
<sequence>MMQIDLESLKPWLGRTETKEDILTPSLIDRFRATFDAHLWAGAGDVPLGIHWCLTLDSAPGGSLSDDGHSPQGRFLPPVPLPSRMWAGSDVTHIAPLTVGQTVTRRSTIGDITAKQGRSGTLVFVAVNHEYSNGEKVCIQEKQTIVYKDISRSQSEKHTFVAPDPTTLRSRLTPDSVLLFRYSALTFNGHRIHYDQPYTTEVEAYRGLVVHGPLQATLLLNLAADALNKAPQGFLFRGLAPLTLPCEIQLNCRPDGTTGTVWCQDETGVRCSSADYSAT</sequence>
<dbReference type="Pfam" id="PF13452">
    <property type="entry name" value="FAS1_DH_region"/>
    <property type="match status" value="1"/>
</dbReference>
<feature type="domain" description="FAS1-like dehydratase" evidence="1">
    <location>
        <begin position="76"/>
        <end position="138"/>
    </location>
</feature>
<evidence type="ECO:0000313" key="2">
    <source>
        <dbReference type="EMBL" id="KEJ94374.1"/>
    </source>
</evidence>
<accession>A0A073IX71</accession>
<name>A0A073IX71_9RHOB</name>
<dbReference type="PANTHER" id="PTHR28152:SF1">
    <property type="entry name" value="HYDROXYACYL-THIOESTER DEHYDRATASE TYPE 2, MITOCHONDRIAL"/>
    <property type="match status" value="1"/>
</dbReference>
<dbReference type="OrthoDB" id="7183822at2"/>
<dbReference type="AlphaFoldDB" id="A0A073IX71"/>
<dbReference type="InterPro" id="IPR039569">
    <property type="entry name" value="FAS1-like_DH_region"/>
</dbReference>